<evidence type="ECO:0000313" key="2">
    <source>
        <dbReference type="Proteomes" id="UP000249829"/>
    </source>
</evidence>
<dbReference type="STRING" id="1450538.A0A2V5H0Z5"/>
<accession>A0A2V5H0Z5</accession>
<dbReference type="EMBL" id="KZ825155">
    <property type="protein sequence ID" value="PYI17528.1"/>
    <property type="molecule type" value="Genomic_DNA"/>
</dbReference>
<organism evidence="1 2">
    <name type="scientific">Aspergillus violaceofuscus (strain CBS 115571)</name>
    <dbReference type="NCBI Taxonomy" id="1450538"/>
    <lineage>
        <taxon>Eukaryota</taxon>
        <taxon>Fungi</taxon>
        <taxon>Dikarya</taxon>
        <taxon>Ascomycota</taxon>
        <taxon>Pezizomycotina</taxon>
        <taxon>Eurotiomycetes</taxon>
        <taxon>Eurotiomycetidae</taxon>
        <taxon>Eurotiales</taxon>
        <taxon>Aspergillaceae</taxon>
        <taxon>Aspergillus</taxon>
    </lineage>
</organism>
<dbReference type="Proteomes" id="UP000249829">
    <property type="component" value="Unassembled WGS sequence"/>
</dbReference>
<dbReference type="AlphaFoldDB" id="A0A2V5H0Z5"/>
<evidence type="ECO:0000313" key="1">
    <source>
        <dbReference type="EMBL" id="PYI17528.1"/>
    </source>
</evidence>
<reference evidence="1 2" key="1">
    <citation type="submission" date="2018-02" db="EMBL/GenBank/DDBJ databases">
        <title>The genomes of Aspergillus section Nigri reveals drivers in fungal speciation.</title>
        <authorList>
            <consortium name="DOE Joint Genome Institute"/>
            <person name="Vesth T.C."/>
            <person name="Nybo J."/>
            <person name="Theobald S."/>
            <person name="Brandl J."/>
            <person name="Frisvad J.C."/>
            <person name="Nielsen K.F."/>
            <person name="Lyhne E.K."/>
            <person name="Kogle M.E."/>
            <person name="Kuo A."/>
            <person name="Riley R."/>
            <person name="Clum A."/>
            <person name="Nolan M."/>
            <person name="Lipzen A."/>
            <person name="Salamov A."/>
            <person name="Henrissat B."/>
            <person name="Wiebenga A."/>
            <person name="De vries R.P."/>
            <person name="Grigoriev I.V."/>
            <person name="Mortensen U.H."/>
            <person name="Andersen M.R."/>
            <person name="Baker S.E."/>
        </authorList>
    </citation>
    <scope>NUCLEOTIDE SEQUENCE [LARGE SCALE GENOMIC DNA]</scope>
    <source>
        <strain evidence="1 2">CBS 115571</strain>
    </source>
</reference>
<feature type="non-terminal residue" evidence="1">
    <location>
        <position position="81"/>
    </location>
</feature>
<keyword evidence="2" id="KW-1185">Reference proteome</keyword>
<sequence>ARQHTPLEVVAFQQFSRQTVTCTPALLDSKQEQQGDTDHMPGGFIHTIVWNIVPGIRLGDACSEKPFWHLAHEERDLIRDA</sequence>
<proteinExistence type="predicted"/>
<name>A0A2V5H0Z5_ASPV1</name>
<gene>
    <name evidence="1" type="ORF">BO99DRAFT_297379</name>
</gene>
<feature type="non-terminal residue" evidence="1">
    <location>
        <position position="1"/>
    </location>
</feature>
<protein>
    <submittedName>
        <fullName evidence="1">Uncharacterized protein</fullName>
    </submittedName>
</protein>